<keyword evidence="7" id="KW-0808">Transferase</keyword>
<comment type="similarity">
    <text evidence="1">In the C-terminal section; belongs to the class-I pyridoxal-phosphate-dependent aminotransferase family.</text>
</comment>
<dbReference type="SUPFAM" id="SSF53383">
    <property type="entry name" value="PLP-dependent transferases"/>
    <property type="match status" value="1"/>
</dbReference>
<dbReference type="Gene3D" id="1.10.10.10">
    <property type="entry name" value="Winged helix-like DNA-binding domain superfamily/Winged helix DNA-binding domain"/>
    <property type="match status" value="1"/>
</dbReference>
<evidence type="ECO:0000259" key="6">
    <source>
        <dbReference type="PROSITE" id="PS50949"/>
    </source>
</evidence>
<keyword evidence="8" id="KW-1185">Reference proteome</keyword>
<dbReference type="InterPro" id="IPR051446">
    <property type="entry name" value="HTH_trans_reg/aminotransferase"/>
</dbReference>
<dbReference type="EMBL" id="JANVAD010000005">
    <property type="protein sequence ID" value="MCS6523285.1"/>
    <property type="molecule type" value="Genomic_DNA"/>
</dbReference>
<dbReference type="InterPro" id="IPR036390">
    <property type="entry name" value="WH_DNA-bd_sf"/>
</dbReference>
<proteinExistence type="inferred from homology"/>
<keyword evidence="5" id="KW-0804">Transcription</keyword>
<reference evidence="7 8" key="1">
    <citation type="submission" date="2022-08" db="EMBL/GenBank/DDBJ databases">
        <title>Taxonomy of Curtobacterium flaccumfaciens.</title>
        <authorList>
            <person name="Osdaghi E."/>
            <person name="Taghavi S.M."/>
            <person name="Hamidizade M."/>
            <person name="Abachi H."/>
            <person name="Fazliarab A."/>
            <person name="Baeyen S."/>
            <person name="Portier P."/>
            <person name="Van Vaerenbergh J."/>
            <person name="Jacques M.-A."/>
        </authorList>
    </citation>
    <scope>NUCLEOTIDE SEQUENCE [LARGE SCALE GENOMIC DNA]</scope>
    <source>
        <strain evidence="7 8">LMG8786T</strain>
    </source>
</reference>
<dbReference type="GO" id="GO:0008483">
    <property type="term" value="F:transaminase activity"/>
    <property type="evidence" value="ECO:0007669"/>
    <property type="project" value="UniProtKB-KW"/>
</dbReference>
<evidence type="ECO:0000256" key="2">
    <source>
        <dbReference type="ARBA" id="ARBA00022898"/>
    </source>
</evidence>
<evidence type="ECO:0000256" key="5">
    <source>
        <dbReference type="ARBA" id="ARBA00023163"/>
    </source>
</evidence>
<dbReference type="InterPro" id="IPR004839">
    <property type="entry name" value="Aminotransferase_I/II_large"/>
</dbReference>
<keyword evidence="2" id="KW-0663">Pyridoxal phosphate</keyword>
<evidence type="ECO:0000313" key="7">
    <source>
        <dbReference type="EMBL" id="MCS6523285.1"/>
    </source>
</evidence>
<dbReference type="Gene3D" id="3.90.1150.10">
    <property type="entry name" value="Aspartate Aminotransferase, domain 1"/>
    <property type="match status" value="1"/>
</dbReference>
<evidence type="ECO:0000313" key="8">
    <source>
        <dbReference type="Proteomes" id="UP001652264"/>
    </source>
</evidence>
<dbReference type="Pfam" id="PF00392">
    <property type="entry name" value="GntR"/>
    <property type="match status" value="1"/>
</dbReference>
<dbReference type="InterPro" id="IPR015424">
    <property type="entry name" value="PyrdxlP-dep_Trfase"/>
</dbReference>
<dbReference type="RefSeq" id="WP_141860317.1">
    <property type="nucleotide sequence ID" value="NZ_BMNV01000013.1"/>
</dbReference>
<dbReference type="PANTHER" id="PTHR46577">
    <property type="entry name" value="HTH-TYPE TRANSCRIPTIONAL REGULATORY PROTEIN GABR"/>
    <property type="match status" value="1"/>
</dbReference>
<keyword evidence="7" id="KW-0032">Aminotransferase</keyword>
<name>A0ABT2HJ35_9MICO</name>
<dbReference type="SUPFAM" id="SSF46785">
    <property type="entry name" value="Winged helix' DNA-binding domain"/>
    <property type="match status" value="1"/>
</dbReference>
<keyword evidence="3" id="KW-0805">Transcription regulation</keyword>
<evidence type="ECO:0000256" key="1">
    <source>
        <dbReference type="ARBA" id="ARBA00005384"/>
    </source>
</evidence>
<dbReference type="PROSITE" id="PS50949">
    <property type="entry name" value="HTH_GNTR"/>
    <property type="match status" value="1"/>
</dbReference>
<sequence>MTPVLLSARSAALLLTDWRDGSDAPAYEALSDALRVLVIDGRVPLGVRLPAERGLAEALGVSRTTVANAYARLRSDGFLVSLRGSGSVVHLPRELAGRPDPERLGGVVDGGLLDLRKAALHAAPEVAEAVERAVRHVPAALAGIGYDTVGDPGLRAVIAERYTERGLPTDPSQIVVTIGAQHAIALLARVLVRRGDAVLVESPTYPHAHEAFREAGGRLVGVPVDAHTGWDASALETTLRRTAPAVAYVMPELHNPTGATMPAATRERLLATAAATGTVVVADETMGELRIDGSPELPLAASAVPSSTVVMIGSAAKVFWGGLRIGWVRAEPDLLQRMLLARPSGDLGTPVLDQLVARELVPRTAAVLEARRTFLRAGRDDVVGALRTRLPEWDVPSPAGGLTTWVGLGRPVSSALVLAARAEGVVLASGGVFGPDGGFERFLRVPFTTAPADRERMVDVLERAWARIGGDGVGIRGSLAAVV</sequence>
<keyword evidence="4" id="KW-0238">DNA-binding</keyword>
<accession>A0ABT2HJ35</accession>
<dbReference type="CDD" id="cd07377">
    <property type="entry name" value="WHTH_GntR"/>
    <property type="match status" value="1"/>
</dbReference>
<dbReference type="SMART" id="SM00345">
    <property type="entry name" value="HTH_GNTR"/>
    <property type="match status" value="1"/>
</dbReference>
<dbReference type="Gene3D" id="3.40.640.10">
    <property type="entry name" value="Type I PLP-dependent aspartate aminotransferase-like (Major domain)"/>
    <property type="match status" value="1"/>
</dbReference>
<dbReference type="InterPro" id="IPR015422">
    <property type="entry name" value="PyrdxlP-dep_Trfase_small"/>
</dbReference>
<evidence type="ECO:0000256" key="4">
    <source>
        <dbReference type="ARBA" id="ARBA00023125"/>
    </source>
</evidence>
<protein>
    <submittedName>
        <fullName evidence="7">PLP-dependent aminotransferase family protein</fullName>
    </submittedName>
</protein>
<gene>
    <name evidence="7" type="ORF">NYQ28_11970</name>
</gene>
<dbReference type="GeneID" id="95323048"/>
<dbReference type="Pfam" id="PF00155">
    <property type="entry name" value="Aminotran_1_2"/>
    <property type="match status" value="1"/>
</dbReference>
<dbReference type="InterPro" id="IPR036388">
    <property type="entry name" value="WH-like_DNA-bd_sf"/>
</dbReference>
<dbReference type="Proteomes" id="UP001652264">
    <property type="component" value="Unassembled WGS sequence"/>
</dbReference>
<evidence type="ECO:0000256" key="3">
    <source>
        <dbReference type="ARBA" id="ARBA00023015"/>
    </source>
</evidence>
<organism evidence="7 8">
    <name type="scientific">Curtobacterium citreum</name>
    <dbReference type="NCBI Taxonomy" id="2036"/>
    <lineage>
        <taxon>Bacteria</taxon>
        <taxon>Bacillati</taxon>
        <taxon>Actinomycetota</taxon>
        <taxon>Actinomycetes</taxon>
        <taxon>Micrococcales</taxon>
        <taxon>Microbacteriaceae</taxon>
        <taxon>Curtobacterium</taxon>
    </lineage>
</organism>
<comment type="caution">
    <text evidence="7">The sequence shown here is derived from an EMBL/GenBank/DDBJ whole genome shotgun (WGS) entry which is preliminary data.</text>
</comment>
<dbReference type="InterPro" id="IPR000524">
    <property type="entry name" value="Tscrpt_reg_HTH_GntR"/>
</dbReference>
<feature type="domain" description="HTH gntR-type" evidence="6">
    <location>
        <begin position="24"/>
        <end position="92"/>
    </location>
</feature>
<dbReference type="PRINTS" id="PR00035">
    <property type="entry name" value="HTHGNTR"/>
</dbReference>
<dbReference type="InterPro" id="IPR015421">
    <property type="entry name" value="PyrdxlP-dep_Trfase_major"/>
</dbReference>
<dbReference type="CDD" id="cd00609">
    <property type="entry name" value="AAT_like"/>
    <property type="match status" value="1"/>
</dbReference>
<dbReference type="PANTHER" id="PTHR46577:SF1">
    <property type="entry name" value="HTH-TYPE TRANSCRIPTIONAL REGULATORY PROTEIN GABR"/>
    <property type="match status" value="1"/>
</dbReference>